<protein>
    <submittedName>
        <fullName evidence="2">Uncharacterized protein</fullName>
    </submittedName>
</protein>
<evidence type="ECO:0000313" key="3">
    <source>
        <dbReference type="Proteomes" id="UP000095746"/>
    </source>
</evidence>
<dbReference type="AlphaFoldDB" id="A0A174DTV9"/>
<organism evidence="2 3">
    <name type="scientific">Flavonifractor plautii</name>
    <name type="common">Fusobacterium plautii</name>
    <dbReference type="NCBI Taxonomy" id="292800"/>
    <lineage>
        <taxon>Bacteria</taxon>
        <taxon>Bacillati</taxon>
        <taxon>Bacillota</taxon>
        <taxon>Clostridia</taxon>
        <taxon>Eubacteriales</taxon>
        <taxon>Oscillospiraceae</taxon>
        <taxon>Flavonifractor</taxon>
    </lineage>
</organism>
<dbReference type="EMBL" id="CYZT01000068">
    <property type="protein sequence ID" value="CUO29001.1"/>
    <property type="molecule type" value="Genomic_DNA"/>
</dbReference>
<proteinExistence type="predicted"/>
<feature type="compositionally biased region" description="Basic and acidic residues" evidence="1">
    <location>
        <begin position="149"/>
        <end position="166"/>
    </location>
</feature>
<gene>
    <name evidence="2" type="ORF">ERS852411_01289</name>
</gene>
<evidence type="ECO:0000256" key="1">
    <source>
        <dbReference type="SAM" id="MobiDB-lite"/>
    </source>
</evidence>
<sequence length="166" mass="20165">MKGKLATVRKKKITGFHALYLRYLYLLRGGRRKKLPPKLPFSVKREVIHLERYEQQFKYLLSSGITTETELEQRIRVLEWDIRLLEEQRKPLYQERRNTSDEEAQAKYSAEIQQQTAALREKRREVRLCRRIQADIPRVSQQCQQAQTERQENLKNKEEHEHEYQR</sequence>
<feature type="region of interest" description="Disordered" evidence="1">
    <location>
        <begin position="138"/>
        <end position="166"/>
    </location>
</feature>
<dbReference type="Proteomes" id="UP000095746">
    <property type="component" value="Unassembled WGS sequence"/>
</dbReference>
<name>A0A174DTV9_FLAPL</name>
<evidence type="ECO:0000313" key="2">
    <source>
        <dbReference type="EMBL" id="CUO29001.1"/>
    </source>
</evidence>
<reference evidence="2 3" key="1">
    <citation type="submission" date="2015-09" db="EMBL/GenBank/DDBJ databases">
        <authorList>
            <consortium name="Pathogen Informatics"/>
        </authorList>
    </citation>
    <scope>NUCLEOTIDE SEQUENCE [LARGE SCALE GENOMIC DNA]</scope>
    <source>
        <strain evidence="2 3">2789STDY5608854</strain>
    </source>
</reference>
<accession>A0A174DTV9</accession>